<sequence length="180" mass="21793">MKYRRTCANCGKETDKLYDNLCEECYRKSKEEGDIFIKKIKICKYCGKVFYKNKKIDYKKIEDLIVPNKTKIEYIVCEDCKKAISTDYNTIIQIRNIEESEMEEMINLFKKIGYIKKLEELNNNSIDIYILSDTRIIRKHLKDIKRRGFDIKVSRKVKGYDRQHGRKMYYLTILLYRKYL</sequence>
<dbReference type="AlphaFoldDB" id="A0A397WPW5"/>
<evidence type="ECO:0000313" key="3">
    <source>
        <dbReference type="Proteomes" id="UP000266622"/>
    </source>
</evidence>
<comment type="caution">
    <text evidence="2">The sequence shown here is derived from an EMBL/GenBank/DDBJ whole genome shotgun (WGS) entry which is preliminary data.</text>
</comment>
<organism evidence="2 3">
    <name type="scientific">Candidatus Nanoclepta minutus</name>
    <dbReference type="NCBI Taxonomy" id="1940235"/>
    <lineage>
        <taxon>Archaea</taxon>
        <taxon>Nanobdellota</taxon>
        <taxon>Candidatus Nanoclepta</taxon>
    </lineage>
</organism>
<protein>
    <recommendedName>
        <fullName evidence="1">Nmd3 N-terminal domain-containing protein</fullName>
    </recommendedName>
</protein>
<dbReference type="Pfam" id="PF04981">
    <property type="entry name" value="NMD3"/>
    <property type="match status" value="2"/>
</dbReference>
<feature type="domain" description="Nmd3 N-terminal" evidence="1">
    <location>
        <begin position="7"/>
        <end position="57"/>
    </location>
</feature>
<reference evidence="2 3" key="1">
    <citation type="journal article" date="2018" name="Syst. Appl. Microbiol.">
        <title>A new symbiotic nanoarchaeote (Candidatus Nanoclepta minutus) and its host (Zestosphaera tikiterensis gen. nov., sp. nov.) from a New Zealand hot spring.</title>
        <authorList>
            <person name="St John E."/>
            <person name="Liu Y."/>
            <person name="Podar M."/>
            <person name="Stott M.B."/>
            <person name="Meneghin J."/>
            <person name="Chen Z."/>
            <person name="Lagutin K."/>
            <person name="Mitchell K."/>
            <person name="Reysenbach A.L."/>
        </authorList>
    </citation>
    <scope>NUCLEOTIDE SEQUENCE [LARGE SCALE GENOMIC DNA]</scope>
    <source>
        <strain evidence="2">NZ3</strain>
    </source>
</reference>
<dbReference type="EMBL" id="MWMI01000001">
    <property type="protein sequence ID" value="RIB35539.1"/>
    <property type="molecule type" value="Genomic_DNA"/>
</dbReference>
<dbReference type="InterPro" id="IPR007064">
    <property type="entry name" value="Nmd3_N"/>
</dbReference>
<feature type="domain" description="Nmd3 N-terminal" evidence="1">
    <location>
        <begin position="70"/>
        <end position="174"/>
    </location>
</feature>
<proteinExistence type="predicted"/>
<name>A0A397WPW5_9ARCH</name>
<evidence type="ECO:0000313" key="2">
    <source>
        <dbReference type="EMBL" id="RIB35539.1"/>
    </source>
</evidence>
<accession>A0A397WPW5</accession>
<gene>
    <name evidence="2" type="ORF">BXU00_00310</name>
</gene>
<dbReference type="Proteomes" id="UP000266622">
    <property type="component" value="Unassembled WGS sequence"/>
</dbReference>
<evidence type="ECO:0000259" key="1">
    <source>
        <dbReference type="Pfam" id="PF04981"/>
    </source>
</evidence>